<proteinExistence type="predicted"/>
<feature type="compositionally biased region" description="Acidic residues" evidence="1">
    <location>
        <begin position="390"/>
        <end position="402"/>
    </location>
</feature>
<evidence type="ECO:0000313" key="3">
    <source>
        <dbReference type="EMBL" id="CAF9940912.1"/>
    </source>
</evidence>
<sequence length="435" mass="48819">MDSVGPNIDAIHEPFQRSERSPEDEMISSYLRNRSEVYGDLVKVQDDGWKNPEAEAFFRGQRHRADNATQKIRKVFYKMMRNIGAELNAASDGALELRNSNPWVLDLCMAPGGYTAAVLDRNRDASVCALTLPQHLGGHRIIHPKDTGLQVMFEDITMLYKEFGLTDIPQDHPNLLKFSDKRWWYGKEFDLIFCDGQALRTHEPNIGVYGRQVEALRLNVSQLILAMQRMKRGGTLIMLLHHMDSYETIKILRVFDEIARIQLFKPLLSHMNRSSFYLIAKNVEPGHLEAVVAVNEWKKVWKDLTFPVLDEDGQALPPKIASEPEVVGEVSDLLDTLGERIIELGEPIWQIQKEALATANWTRRKEAMDSEQDGTVEASAAAIAVHASEEDLDNVGDADDMETAPVLGKASKPPAEGPVDSADMSVAMQSLDIDS</sequence>
<protein>
    <recommendedName>
        <fullName evidence="2">Ribosomal RNA methyltransferase FtsJ domain-containing protein</fullName>
    </recommendedName>
</protein>
<gene>
    <name evidence="3" type="ORF">IMSHALPRED_002219</name>
</gene>
<dbReference type="GO" id="GO:0032259">
    <property type="term" value="P:methylation"/>
    <property type="evidence" value="ECO:0007669"/>
    <property type="project" value="InterPro"/>
</dbReference>
<dbReference type="InterPro" id="IPR002877">
    <property type="entry name" value="RNA_MeTrfase_FtsJ_dom"/>
</dbReference>
<dbReference type="AlphaFoldDB" id="A0A8H3J551"/>
<evidence type="ECO:0000259" key="2">
    <source>
        <dbReference type="Pfam" id="PF01728"/>
    </source>
</evidence>
<feature type="region of interest" description="Disordered" evidence="1">
    <location>
        <begin position="390"/>
        <end position="435"/>
    </location>
</feature>
<dbReference type="Proteomes" id="UP000664534">
    <property type="component" value="Unassembled WGS sequence"/>
</dbReference>
<dbReference type="EMBL" id="CAJPDT010000138">
    <property type="protein sequence ID" value="CAF9940912.1"/>
    <property type="molecule type" value="Genomic_DNA"/>
</dbReference>
<feature type="region of interest" description="Disordered" evidence="1">
    <location>
        <begin position="1"/>
        <end position="23"/>
    </location>
</feature>
<organism evidence="3 4">
    <name type="scientific">Imshaugia aleurites</name>
    <dbReference type="NCBI Taxonomy" id="172621"/>
    <lineage>
        <taxon>Eukaryota</taxon>
        <taxon>Fungi</taxon>
        <taxon>Dikarya</taxon>
        <taxon>Ascomycota</taxon>
        <taxon>Pezizomycotina</taxon>
        <taxon>Lecanoromycetes</taxon>
        <taxon>OSLEUM clade</taxon>
        <taxon>Lecanoromycetidae</taxon>
        <taxon>Lecanorales</taxon>
        <taxon>Lecanorineae</taxon>
        <taxon>Parmeliaceae</taxon>
        <taxon>Imshaugia</taxon>
    </lineage>
</organism>
<dbReference type="SUPFAM" id="SSF53335">
    <property type="entry name" value="S-adenosyl-L-methionine-dependent methyltransferases"/>
    <property type="match status" value="1"/>
</dbReference>
<accession>A0A8H3J551</accession>
<dbReference type="Pfam" id="PF01728">
    <property type="entry name" value="FtsJ"/>
    <property type="match status" value="1"/>
</dbReference>
<dbReference type="OrthoDB" id="417125at2759"/>
<dbReference type="InterPro" id="IPR029063">
    <property type="entry name" value="SAM-dependent_MTases_sf"/>
</dbReference>
<evidence type="ECO:0000313" key="4">
    <source>
        <dbReference type="Proteomes" id="UP000664534"/>
    </source>
</evidence>
<evidence type="ECO:0000256" key="1">
    <source>
        <dbReference type="SAM" id="MobiDB-lite"/>
    </source>
</evidence>
<feature type="domain" description="Ribosomal RNA methyltransferase FtsJ" evidence="2">
    <location>
        <begin position="100"/>
        <end position="282"/>
    </location>
</feature>
<reference evidence="3" key="1">
    <citation type="submission" date="2021-03" db="EMBL/GenBank/DDBJ databases">
        <authorList>
            <person name="Tagirdzhanova G."/>
        </authorList>
    </citation>
    <scope>NUCLEOTIDE SEQUENCE</scope>
</reference>
<dbReference type="GO" id="GO:0008168">
    <property type="term" value="F:methyltransferase activity"/>
    <property type="evidence" value="ECO:0007669"/>
    <property type="project" value="InterPro"/>
</dbReference>
<keyword evidence="4" id="KW-1185">Reference proteome</keyword>
<feature type="compositionally biased region" description="Basic and acidic residues" evidence="1">
    <location>
        <begin position="10"/>
        <end position="23"/>
    </location>
</feature>
<dbReference type="Gene3D" id="3.40.50.150">
    <property type="entry name" value="Vaccinia Virus protein VP39"/>
    <property type="match status" value="1"/>
</dbReference>
<comment type="caution">
    <text evidence="3">The sequence shown here is derived from an EMBL/GenBank/DDBJ whole genome shotgun (WGS) entry which is preliminary data.</text>
</comment>
<name>A0A8H3J551_9LECA</name>